<evidence type="ECO:0000256" key="1">
    <source>
        <dbReference type="ARBA" id="ARBA00022722"/>
    </source>
</evidence>
<organism evidence="7 8">
    <name type="scientific">Trichoglossum hirsutum</name>
    <dbReference type="NCBI Taxonomy" id="265104"/>
    <lineage>
        <taxon>Eukaryota</taxon>
        <taxon>Fungi</taxon>
        <taxon>Dikarya</taxon>
        <taxon>Ascomycota</taxon>
        <taxon>Pezizomycotina</taxon>
        <taxon>Geoglossomycetes</taxon>
        <taxon>Geoglossales</taxon>
        <taxon>Geoglossaceae</taxon>
        <taxon>Trichoglossum</taxon>
    </lineage>
</organism>
<dbReference type="PANTHER" id="PTHR13522">
    <property type="entry name" value="U6 SNRNA PHOSPHODIESTERASE 1"/>
    <property type="match status" value="1"/>
</dbReference>
<dbReference type="GO" id="GO:0005634">
    <property type="term" value="C:nucleus"/>
    <property type="evidence" value="ECO:0007669"/>
    <property type="project" value="UniProtKB-SubCell"/>
</dbReference>
<dbReference type="GO" id="GO:0016829">
    <property type="term" value="F:lyase activity"/>
    <property type="evidence" value="ECO:0007669"/>
    <property type="project" value="UniProtKB-KW"/>
</dbReference>
<keyword evidence="2 5" id="KW-0378">Hydrolase</keyword>
<evidence type="ECO:0000313" key="7">
    <source>
        <dbReference type="EMBL" id="KAH0562103.1"/>
    </source>
</evidence>
<keyword evidence="8" id="KW-1185">Reference proteome</keyword>
<feature type="region of interest" description="Disordered" evidence="6">
    <location>
        <begin position="225"/>
        <end position="259"/>
    </location>
</feature>
<dbReference type="HAMAP" id="MF_03040">
    <property type="entry name" value="USB1"/>
    <property type="match status" value="1"/>
</dbReference>
<evidence type="ECO:0000256" key="4">
    <source>
        <dbReference type="ARBA" id="ARBA00023242"/>
    </source>
</evidence>
<name>A0A9P8LDQ7_9PEZI</name>
<dbReference type="Proteomes" id="UP000750711">
    <property type="component" value="Unassembled WGS sequence"/>
</dbReference>
<keyword evidence="1 5" id="KW-0540">Nuclease</keyword>
<accession>A0A9P8LDQ7</accession>
<comment type="subcellular location">
    <subcellularLocation>
        <location evidence="5">Nucleus</location>
    </subcellularLocation>
</comment>
<keyword evidence="4 5" id="KW-0539">Nucleus</keyword>
<dbReference type="InterPro" id="IPR027521">
    <property type="entry name" value="Usb1"/>
</dbReference>
<dbReference type="Gene3D" id="3.90.1140.10">
    <property type="entry name" value="Cyclic phosphodiesterase"/>
    <property type="match status" value="1"/>
</dbReference>
<keyword evidence="3" id="KW-0456">Lyase</keyword>
<evidence type="ECO:0000256" key="6">
    <source>
        <dbReference type="SAM" id="MobiDB-lite"/>
    </source>
</evidence>
<dbReference type="Pfam" id="PF09749">
    <property type="entry name" value="HVSL"/>
    <property type="match status" value="1"/>
</dbReference>
<dbReference type="EC" id="3.1.4.-" evidence="5"/>
<evidence type="ECO:0000256" key="5">
    <source>
        <dbReference type="HAMAP-Rule" id="MF_03040"/>
    </source>
</evidence>
<sequence length="345" mass="37756">MVLVDYSDSDDGGDAVSSPPPSTPLGKRKRVDRQSHLPSEQPERSAALPPLPSRFHDLYVSASRIGTNDDPSLHGGRMRAIPHVEGNWATHVYLEWHPNQAESDSLTSLLLALQGNGNASLSAEPEIHSLLSSDLGAPLPLHISLSRPIVLTTERRQHFAGSLREAIVNSGVRPFNVRFTTFGWVPNYENTRWFLTLRTAKPTNDELNRLLRPSNRVVTSFGQAPLYEPEDSPTAKTQRGNVRGRWHGSRGFNKSAGHRRGLGRVDETQLDCSSHFHVSLGWSPKEPPSEMANRMRSAAVLARVNALTAELAPSFEAVKVKVGNAVTVVPLQTQAKEGTGLIGLC</sequence>
<dbReference type="PANTHER" id="PTHR13522:SF3">
    <property type="entry name" value="U6 SNRNA PHOSPHODIESTERASE 1"/>
    <property type="match status" value="1"/>
</dbReference>
<dbReference type="AlphaFoldDB" id="A0A9P8LDQ7"/>
<feature type="region of interest" description="Disordered" evidence="6">
    <location>
        <begin position="1"/>
        <end position="51"/>
    </location>
</feature>
<evidence type="ECO:0000256" key="3">
    <source>
        <dbReference type="ARBA" id="ARBA00023239"/>
    </source>
</evidence>
<dbReference type="GO" id="GO:0034477">
    <property type="term" value="P:U6 snRNA 3'-end processing"/>
    <property type="evidence" value="ECO:0007669"/>
    <property type="project" value="UniProtKB-UniRule"/>
</dbReference>
<dbReference type="EMBL" id="JAGHQM010000412">
    <property type="protein sequence ID" value="KAH0562103.1"/>
    <property type="molecule type" value="Genomic_DNA"/>
</dbReference>
<reference evidence="7" key="1">
    <citation type="submission" date="2021-03" db="EMBL/GenBank/DDBJ databases">
        <title>Comparative genomics and phylogenomic investigation of the class Geoglossomycetes provide insights into ecological specialization and systematics.</title>
        <authorList>
            <person name="Melie T."/>
            <person name="Pirro S."/>
            <person name="Miller A.N."/>
            <person name="Quandt A."/>
        </authorList>
    </citation>
    <scope>NUCLEOTIDE SEQUENCE</scope>
    <source>
        <strain evidence="7">CAQ_001_2017</strain>
    </source>
</reference>
<feature type="active site" description="Proton donor/acceptor" evidence="5">
    <location>
        <position position="277"/>
    </location>
</feature>
<evidence type="ECO:0000313" key="8">
    <source>
        <dbReference type="Proteomes" id="UP000750711"/>
    </source>
</evidence>
<protein>
    <recommendedName>
        <fullName evidence="5">U6 snRNA phosphodiesterase</fullName>
        <ecNumber evidence="5">3.1.4.-</ecNumber>
    </recommendedName>
</protein>
<evidence type="ECO:0000256" key="2">
    <source>
        <dbReference type="ARBA" id="ARBA00022801"/>
    </source>
</evidence>
<dbReference type="GO" id="GO:1990838">
    <property type="term" value="F:poly(U)-specific exoribonuclease activity, producing 3' uridine cyclic phosphate ends"/>
    <property type="evidence" value="ECO:0007669"/>
    <property type="project" value="UniProtKB-UniRule"/>
</dbReference>
<gene>
    <name evidence="5" type="primary">USB1</name>
    <name evidence="7" type="ORF">GP486_003195</name>
</gene>
<comment type="similarity">
    <text evidence="5">Belongs to the 2H phosphoesterase superfamily. USB1 family.</text>
</comment>
<proteinExistence type="inferred from homology"/>
<comment type="caution">
    <text evidence="7">The sequence shown here is derived from an EMBL/GenBank/DDBJ whole genome shotgun (WGS) entry which is preliminary data.</text>
</comment>
<comment type="function">
    <text evidence="5">Phosphodiesterase responsible for the U6 snRNA 3' end processing. Acts as an exoribonuclease (RNase) responsible for trimming the poly(U) tract of the last nucleotides in the pre-U6 snRNA molecule, leading to the formation of mature U6 snRNA.</text>
</comment>
<feature type="active site" description="Proton donor/acceptor" evidence="5">
    <location>
        <position position="142"/>
    </location>
</feature>